<reference evidence="1 2" key="1">
    <citation type="submission" date="2020-08" db="EMBL/GenBank/DDBJ databases">
        <title>Genomic Encyclopedia of Type Strains, Phase IV (KMG-IV): sequencing the most valuable type-strain genomes for metagenomic binning, comparative biology and taxonomic classification.</title>
        <authorList>
            <person name="Goeker M."/>
        </authorList>
    </citation>
    <scope>NUCLEOTIDE SEQUENCE [LARGE SCALE GENOMIC DNA]</scope>
    <source>
        <strain evidence="1 2">DSM 25701</strain>
    </source>
</reference>
<sequence length="357" mass="40430">MRSKVKLFVVSMFFVPRLGKVAIRKDSLFIWTLNRPDYKKLSAEYKKKLGWDFQEFCVGADVIGYKFRFDLSVLLGGAKIVSRLANLGVFDRIIVFLSVVRSLNSWNYFQSTLDLERVKRCLSFNSSYEYESVFTHYLRSRDIETFSMQHGMYFKFENETPIDVINYENIAAGKILVWGDFTKEQIAPYIPSATRTIVFGNPCYGAGFNPVVPAPSNRVLVCLPRRSYLAEIWQLVTLIQSDIFSEFIFVLRFHPSVGVVEVPYQKDNIVPSDKSSLSEDLLSGKVSRVIGFNSTALFECAAFGYPVIQYISGNDEVTSAGFDQFSSAAGLHMWLAACVGSNLDASYYFGSSESKLR</sequence>
<name>A0A840R5N1_9GAMM</name>
<organism evidence="1 2">
    <name type="scientific">Zhongshania antarctica</name>
    <dbReference type="NCBI Taxonomy" id="641702"/>
    <lineage>
        <taxon>Bacteria</taxon>
        <taxon>Pseudomonadati</taxon>
        <taxon>Pseudomonadota</taxon>
        <taxon>Gammaproteobacteria</taxon>
        <taxon>Cellvibrionales</taxon>
        <taxon>Spongiibacteraceae</taxon>
        <taxon>Zhongshania</taxon>
    </lineage>
</organism>
<gene>
    <name evidence="1" type="ORF">HNQ57_002000</name>
</gene>
<dbReference type="Proteomes" id="UP000536640">
    <property type="component" value="Unassembled WGS sequence"/>
</dbReference>
<accession>A0A840R5N1</accession>
<dbReference type="RefSeq" id="WP_184462563.1">
    <property type="nucleotide sequence ID" value="NZ_JACHHW010000005.1"/>
</dbReference>
<dbReference type="EMBL" id="JACHHW010000005">
    <property type="protein sequence ID" value="MBB5187722.1"/>
    <property type="molecule type" value="Genomic_DNA"/>
</dbReference>
<evidence type="ECO:0000313" key="2">
    <source>
        <dbReference type="Proteomes" id="UP000536640"/>
    </source>
</evidence>
<protein>
    <submittedName>
        <fullName evidence="1">Uncharacterized protein</fullName>
    </submittedName>
</protein>
<evidence type="ECO:0000313" key="1">
    <source>
        <dbReference type="EMBL" id="MBB5187722.1"/>
    </source>
</evidence>
<proteinExistence type="predicted"/>
<dbReference type="AlphaFoldDB" id="A0A840R5N1"/>
<keyword evidence="2" id="KW-1185">Reference proteome</keyword>
<comment type="caution">
    <text evidence="1">The sequence shown here is derived from an EMBL/GenBank/DDBJ whole genome shotgun (WGS) entry which is preliminary data.</text>
</comment>